<keyword evidence="1" id="KW-1133">Transmembrane helix</keyword>
<dbReference type="AlphaFoldDB" id="A0A6L9MLZ2"/>
<dbReference type="EMBL" id="JAAAMJ010000022">
    <property type="protein sequence ID" value="NDV88914.1"/>
    <property type="molecule type" value="Genomic_DNA"/>
</dbReference>
<accession>A0A6L9MLZ2</accession>
<reference evidence="4 5" key="1">
    <citation type="submission" date="2020-01" db="EMBL/GenBank/DDBJ databases">
        <title>Genomes of bacteria type strains.</title>
        <authorList>
            <person name="Chen J."/>
            <person name="Zhu S."/>
            <person name="Chen J."/>
        </authorList>
    </citation>
    <scope>NUCLEOTIDE SEQUENCE [LARGE SCALE GENOMIC DNA]</scope>
    <source>
        <strain evidence="4 5">KCTC 52919</strain>
    </source>
</reference>
<keyword evidence="1" id="KW-0472">Membrane</keyword>
<protein>
    <recommendedName>
        <fullName evidence="3">DUF1468 domain-containing protein</fullName>
    </recommendedName>
</protein>
<keyword evidence="2" id="KW-0732">Signal</keyword>
<evidence type="ECO:0000313" key="4">
    <source>
        <dbReference type="EMBL" id="NDV88914.1"/>
    </source>
</evidence>
<dbReference type="Pfam" id="PF07331">
    <property type="entry name" value="TctB"/>
    <property type="match status" value="1"/>
</dbReference>
<name>A0A6L9MLZ2_9HYPH</name>
<gene>
    <name evidence="4" type="ORF">GTW51_19695</name>
</gene>
<feature type="transmembrane region" description="Helical" evidence="1">
    <location>
        <begin position="97"/>
        <end position="114"/>
    </location>
</feature>
<feature type="signal peptide" evidence="2">
    <location>
        <begin position="1"/>
        <end position="23"/>
    </location>
</feature>
<dbReference type="RefSeq" id="WP_163045764.1">
    <property type="nucleotide sequence ID" value="NZ_JAAAMJ010000022.1"/>
</dbReference>
<evidence type="ECO:0000256" key="2">
    <source>
        <dbReference type="SAM" id="SignalP"/>
    </source>
</evidence>
<evidence type="ECO:0000313" key="5">
    <source>
        <dbReference type="Proteomes" id="UP000476332"/>
    </source>
</evidence>
<dbReference type="Proteomes" id="UP000476332">
    <property type="component" value="Unassembled WGS sequence"/>
</dbReference>
<comment type="caution">
    <text evidence="4">The sequence shown here is derived from an EMBL/GenBank/DDBJ whole genome shotgun (WGS) entry which is preliminary data.</text>
</comment>
<evidence type="ECO:0000259" key="3">
    <source>
        <dbReference type="Pfam" id="PF07331"/>
    </source>
</evidence>
<evidence type="ECO:0000256" key="1">
    <source>
        <dbReference type="SAM" id="Phobius"/>
    </source>
</evidence>
<feature type="domain" description="DUF1468" evidence="3">
    <location>
        <begin position="5"/>
        <end position="146"/>
    </location>
</feature>
<feature type="transmembrane region" description="Helical" evidence="1">
    <location>
        <begin position="33"/>
        <end position="53"/>
    </location>
</feature>
<organism evidence="4 5">
    <name type="scientific">Aurantimonas aggregata</name>
    <dbReference type="NCBI Taxonomy" id="2047720"/>
    <lineage>
        <taxon>Bacteria</taxon>
        <taxon>Pseudomonadati</taxon>
        <taxon>Pseudomonadota</taxon>
        <taxon>Alphaproteobacteria</taxon>
        <taxon>Hyphomicrobiales</taxon>
        <taxon>Aurantimonadaceae</taxon>
        <taxon>Aurantimonas</taxon>
    </lineage>
</organism>
<sequence>MGQIVVALAAIALALFFRSEAAAYPATAARLPDLLSVVIILLAAAAIAQVVWSRLRPKTALAEAGPGSDTPTDWRSLVIGASFLALIILYAFSITRIGYLIATPLFLAIPLAVLRPIGLVTAVSTIVAVTAVIFGIFVWFLNLSIPLYPAF</sequence>
<feature type="chain" id="PRO_5026746560" description="DUF1468 domain-containing protein" evidence="2">
    <location>
        <begin position="24"/>
        <end position="151"/>
    </location>
</feature>
<dbReference type="InterPro" id="IPR009936">
    <property type="entry name" value="DUF1468"/>
</dbReference>
<keyword evidence="5" id="KW-1185">Reference proteome</keyword>
<feature type="transmembrane region" description="Helical" evidence="1">
    <location>
        <begin position="74"/>
        <end position="91"/>
    </location>
</feature>
<keyword evidence="1" id="KW-0812">Transmembrane</keyword>
<feature type="transmembrane region" description="Helical" evidence="1">
    <location>
        <begin position="119"/>
        <end position="141"/>
    </location>
</feature>
<proteinExistence type="predicted"/>